<dbReference type="InterPro" id="IPR002052">
    <property type="entry name" value="DNA_methylase_N6_adenine_CS"/>
</dbReference>
<accession>A0AAU8IJP0</accession>
<dbReference type="GO" id="GO:0003676">
    <property type="term" value="F:nucleic acid binding"/>
    <property type="evidence" value="ECO:0007669"/>
    <property type="project" value="InterPro"/>
</dbReference>
<organism evidence="3">
    <name type="scientific">Sporolactobacillus sp. Y61</name>
    <dbReference type="NCBI Taxonomy" id="3160863"/>
    <lineage>
        <taxon>Bacteria</taxon>
        <taxon>Bacillati</taxon>
        <taxon>Bacillota</taxon>
        <taxon>Bacilli</taxon>
        <taxon>Bacillales</taxon>
        <taxon>Sporolactobacillaceae</taxon>
        <taxon>Sporolactobacillus</taxon>
    </lineage>
</organism>
<sequence length="192" mass="21378">MIAGENRGRALKTVSGRMTRPTTDKVKESLFNMIGPYFNEGSVLDLYGGSGGLGIEALSRGADSAVFVDRAAAACRIISENVVHCGYSDRSRIYRLDALMALEKLAENGYTFDYIFLDPPYAKEHLVQDIERLLSRNLLNHQASIIAEHDVQVSLPESFGEALNVWKHRTYQGRTAITIYQFKKDNQGSDSL</sequence>
<dbReference type="GO" id="GO:0052913">
    <property type="term" value="F:16S rRNA (guanine(966)-N(2))-methyltransferase activity"/>
    <property type="evidence" value="ECO:0007669"/>
    <property type="project" value="UniProtKB-EC"/>
</dbReference>
<dbReference type="NCBIfam" id="TIGR00095">
    <property type="entry name" value="16S rRNA (guanine(966)-N(2))-methyltransferase RsmD"/>
    <property type="match status" value="1"/>
</dbReference>
<gene>
    <name evidence="3" type="primary">rsmD</name>
    <name evidence="3" type="ORF">ABNN70_09550</name>
</gene>
<keyword evidence="1 3" id="KW-0489">Methyltransferase</keyword>
<dbReference type="InterPro" id="IPR029063">
    <property type="entry name" value="SAM-dependent_MTases_sf"/>
</dbReference>
<reference evidence="3" key="1">
    <citation type="submission" date="2024-06" db="EMBL/GenBank/DDBJ databases">
        <authorList>
            <person name="Fan A."/>
            <person name="Zhang F.Y."/>
            <person name="Zhang L."/>
        </authorList>
    </citation>
    <scope>NUCLEOTIDE SEQUENCE</scope>
    <source>
        <strain evidence="3">Y61</strain>
    </source>
</reference>
<dbReference type="PANTHER" id="PTHR43542">
    <property type="entry name" value="METHYLTRANSFERASE"/>
    <property type="match status" value="1"/>
</dbReference>
<evidence type="ECO:0000256" key="1">
    <source>
        <dbReference type="ARBA" id="ARBA00022603"/>
    </source>
</evidence>
<proteinExistence type="predicted"/>
<dbReference type="Pfam" id="PF03602">
    <property type="entry name" value="Cons_hypoth95"/>
    <property type="match status" value="1"/>
</dbReference>
<keyword evidence="2 3" id="KW-0808">Transferase</keyword>
<dbReference type="PIRSF" id="PIRSF004553">
    <property type="entry name" value="CHP00095"/>
    <property type="match status" value="1"/>
</dbReference>
<dbReference type="PROSITE" id="PS00092">
    <property type="entry name" value="N6_MTASE"/>
    <property type="match status" value="1"/>
</dbReference>
<dbReference type="SUPFAM" id="SSF53335">
    <property type="entry name" value="S-adenosyl-L-methionine-dependent methyltransferases"/>
    <property type="match status" value="1"/>
</dbReference>
<dbReference type="EC" id="2.1.1.171" evidence="3"/>
<evidence type="ECO:0000313" key="3">
    <source>
        <dbReference type="EMBL" id="XCJ18383.1"/>
    </source>
</evidence>
<name>A0AAU8IJP0_9BACL</name>
<dbReference type="RefSeq" id="WP_326407536.1">
    <property type="nucleotide sequence ID" value="NZ_CP159510.1"/>
</dbReference>
<dbReference type="EMBL" id="CP159510">
    <property type="protein sequence ID" value="XCJ18383.1"/>
    <property type="molecule type" value="Genomic_DNA"/>
</dbReference>
<dbReference type="CDD" id="cd02440">
    <property type="entry name" value="AdoMet_MTases"/>
    <property type="match status" value="1"/>
</dbReference>
<dbReference type="InterPro" id="IPR004398">
    <property type="entry name" value="RNA_MeTrfase_RsmD"/>
</dbReference>
<evidence type="ECO:0000256" key="2">
    <source>
        <dbReference type="ARBA" id="ARBA00022679"/>
    </source>
</evidence>
<dbReference type="AlphaFoldDB" id="A0AAU8IJP0"/>
<dbReference type="PANTHER" id="PTHR43542:SF1">
    <property type="entry name" value="METHYLTRANSFERASE"/>
    <property type="match status" value="1"/>
</dbReference>
<dbReference type="Gene3D" id="3.40.50.150">
    <property type="entry name" value="Vaccinia Virus protein VP39"/>
    <property type="match status" value="1"/>
</dbReference>
<protein>
    <submittedName>
        <fullName evidence="3">16S rRNA (Guanine(966)-N(2))-methyltransferase RsmD</fullName>
        <ecNumber evidence="3">2.1.1.171</ecNumber>
    </submittedName>
</protein>